<dbReference type="Proteomes" id="UP000654075">
    <property type="component" value="Unassembled WGS sequence"/>
</dbReference>
<dbReference type="EMBL" id="CAJNNV010032178">
    <property type="protein sequence ID" value="CAE8639194.1"/>
    <property type="molecule type" value="Genomic_DNA"/>
</dbReference>
<proteinExistence type="predicted"/>
<evidence type="ECO:0000313" key="7">
    <source>
        <dbReference type="EMBL" id="CAE8639194.1"/>
    </source>
</evidence>
<dbReference type="Gene3D" id="1.10.287.70">
    <property type="match status" value="1"/>
</dbReference>
<keyword evidence="3 5" id="KW-1133">Transmembrane helix</keyword>
<comment type="subcellular location">
    <subcellularLocation>
        <location evidence="1">Membrane</location>
        <topology evidence="1">Multi-pass membrane protein</topology>
    </subcellularLocation>
</comment>
<comment type="caution">
    <text evidence="7">The sequence shown here is derived from an EMBL/GenBank/DDBJ whole genome shotgun (WGS) entry which is preliminary data.</text>
</comment>
<evidence type="ECO:0000259" key="6">
    <source>
        <dbReference type="Pfam" id="PF00520"/>
    </source>
</evidence>
<keyword evidence="2 5" id="KW-0812">Transmembrane</keyword>
<dbReference type="AlphaFoldDB" id="A0A813HNV1"/>
<dbReference type="InterPro" id="IPR005821">
    <property type="entry name" value="Ion_trans_dom"/>
</dbReference>
<organism evidence="7 8">
    <name type="scientific">Polarella glacialis</name>
    <name type="common">Dinoflagellate</name>
    <dbReference type="NCBI Taxonomy" id="89957"/>
    <lineage>
        <taxon>Eukaryota</taxon>
        <taxon>Sar</taxon>
        <taxon>Alveolata</taxon>
        <taxon>Dinophyceae</taxon>
        <taxon>Suessiales</taxon>
        <taxon>Suessiaceae</taxon>
        <taxon>Polarella</taxon>
    </lineage>
</organism>
<evidence type="ECO:0000256" key="4">
    <source>
        <dbReference type="ARBA" id="ARBA00023136"/>
    </source>
</evidence>
<protein>
    <recommendedName>
        <fullName evidence="6">Ion transport domain-containing protein</fullName>
    </recommendedName>
</protein>
<keyword evidence="4 5" id="KW-0472">Membrane</keyword>
<gene>
    <name evidence="7" type="ORF">PGLA1383_LOCUS54240</name>
</gene>
<evidence type="ECO:0000256" key="2">
    <source>
        <dbReference type="ARBA" id="ARBA00022692"/>
    </source>
</evidence>
<evidence type="ECO:0000256" key="3">
    <source>
        <dbReference type="ARBA" id="ARBA00022989"/>
    </source>
</evidence>
<feature type="non-terminal residue" evidence="7">
    <location>
        <position position="1"/>
    </location>
</feature>
<feature type="transmembrane region" description="Helical" evidence="5">
    <location>
        <begin position="36"/>
        <end position="58"/>
    </location>
</feature>
<reference evidence="7" key="1">
    <citation type="submission" date="2021-02" db="EMBL/GenBank/DDBJ databases">
        <authorList>
            <person name="Dougan E. K."/>
            <person name="Rhodes N."/>
            <person name="Thang M."/>
            <person name="Chan C."/>
        </authorList>
    </citation>
    <scope>NUCLEOTIDE SEQUENCE</scope>
</reference>
<evidence type="ECO:0000256" key="1">
    <source>
        <dbReference type="ARBA" id="ARBA00004141"/>
    </source>
</evidence>
<dbReference type="GO" id="GO:0016020">
    <property type="term" value="C:membrane"/>
    <property type="evidence" value="ECO:0007669"/>
    <property type="project" value="UniProtKB-SubCell"/>
</dbReference>
<dbReference type="Pfam" id="PF00520">
    <property type="entry name" value="Ion_trans"/>
    <property type="match status" value="1"/>
</dbReference>
<dbReference type="GO" id="GO:0005216">
    <property type="term" value="F:monoatomic ion channel activity"/>
    <property type="evidence" value="ECO:0007669"/>
    <property type="project" value="InterPro"/>
</dbReference>
<evidence type="ECO:0000256" key="5">
    <source>
        <dbReference type="SAM" id="Phobius"/>
    </source>
</evidence>
<keyword evidence="8" id="KW-1185">Reference proteome</keyword>
<name>A0A813HNV1_POLGL</name>
<dbReference type="OrthoDB" id="10423804at2759"/>
<evidence type="ECO:0000313" key="8">
    <source>
        <dbReference type="Proteomes" id="UP000654075"/>
    </source>
</evidence>
<feature type="domain" description="Ion transport" evidence="6">
    <location>
        <begin position="2"/>
        <end position="126"/>
    </location>
</feature>
<accession>A0A813HNV1</accession>
<sequence>MRILRAMRVFKTIRSLTIFRELYVMLHGFFSSMRAIMWAFVLLSLMLTLWSILAVNLIHPIMQEMAYDGYWERTATDEGCDRCPRAFSSVWTSNLTFFQMIVAGEGWEVMVTPVMELHGWTAVYFMA</sequence>